<evidence type="ECO:0000259" key="1">
    <source>
        <dbReference type="Pfam" id="PF03732"/>
    </source>
</evidence>
<evidence type="ECO:0000313" key="2">
    <source>
        <dbReference type="EMBL" id="PKI73063.1"/>
    </source>
</evidence>
<reference evidence="2 3" key="1">
    <citation type="submission" date="2017-11" db="EMBL/GenBank/DDBJ databases">
        <title>De-novo sequencing of pomegranate (Punica granatum L.) genome.</title>
        <authorList>
            <person name="Akparov Z."/>
            <person name="Amiraslanov A."/>
            <person name="Hajiyeva S."/>
            <person name="Abbasov M."/>
            <person name="Kaur K."/>
            <person name="Hamwieh A."/>
            <person name="Solovyev V."/>
            <person name="Salamov A."/>
            <person name="Braich B."/>
            <person name="Kosarev P."/>
            <person name="Mahmoud A."/>
            <person name="Hajiyev E."/>
            <person name="Babayeva S."/>
            <person name="Izzatullayeva V."/>
            <person name="Mammadov A."/>
            <person name="Mammadov A."/>
            <person name="Sharifova S."/>
            <person name="Ojaghi J."/>
            <person name="Eynullazada K."/>
            <person name="Bayramov B."/>
            <person name="Abdulazimova A."/>
            <person name="Shahmuradov I."/>
        </authorList>
    </citation>
    <scope>NUCLEOTIDE SEQUENCE [LARGE SCALE GENOMIC DNA]</scope>
    <source>
        <strain evidence="3">cv. AG2017</strain>
        <tissue evidence="2">Leaf</tissue>
    </source>
</reference>
<name>A0A2I0KXI1_PUNGR</name>
<dbReference type="InterPro" id="IPR005162">
    <property type="entry name" value="Retrotrans_gag_dom"/>
</dbReference>
<protein>
    <recommendedName>
        <fullName evidence="1">Retrotransposon gag domain-containing protein</fullName>
    </recommendedName>
</protein>
<dbReference type="EMBL" id="PGOL01000298">
    <property type="protein sequence ID" value="PKI73063.1"/>
    <property type="molecule type" value="Genomic_DNA"/>
</dbReference>
<accession>A0A2I0KXI1</accession>
<organism evidence="2 3">
    <name type="scientific">Punica granatum</name>
    <name type="common">Pomegranate</name>
    <dbReference type="NCBI Taxonomy" id="22663"/>
    <lineage>
        <taxon>Eukaryota</taxon>
        <taxon>Viridiplantae</taxon>
        <taxon>Streptophyta</taxon>
        <taxon>Embryophyta</taxon>
        <taxon>Tracheophyta</taxon>
        <taxon>Spermatophyta</taxon>
        <taxon>Magnoliopsida</taxon>
        <taxon>eudicotyledons</taxon>
        <taxon>Gunneridae</taxon>
        <taxon>Pentapetalae</taxon>
        <taxon>rosids</taxon>
        <taxon>malvids</taxon>
        <taxon>Myrtales</taxon>
        <taxon>Lythraceae</taxon>
        <taxon>Punica</taxon>
    </lineage>
</organism>
<dbReference type="Proteomes" id="UP000233551">
    <property type="component" value="Unassembled WGS sequence"/>
</dbReference>
<gene>
    <name evidence="2" type="ORF">CRG98_006558</name>
</gene>
<dbReference type="AlphaFoldDB" id="A0A2I0KXI1"/>
<sequence length="409" mass="48262">MEQTLEQRLERRLDERFEELRVMLGALDLRVGQNAEDERRAYRVVPREEPVVRHISTNRTLQVDAGPYQDGGYDQVVNYCDRGRFQWDPGDNHPRRIPIFYGRVIDEDFLEWISDVDCFFDYYDIPDNGNRVDRVGYRLRGEASTWWERLQQDRVQDGKDPVFTWRRMKRFLKATFLSLEYEEYLFQLYQQSSQGIKTVEKYTMEFLHLVECVLLVESEDIKIRRYLEGLNPGVRERMGNKVISTLSEACNLAFKAELQFKEQIRTKTRANFANFAKLHHERAKVNLSDKANIHQAMEEKISNGNHGNEKENERSTPIDCKEKKIKEVSKIVESLKKEDAIEVKNELTLESHELPMFIVKNLYFEDKFPKVSSVLTFPHMEFETLVNEDPSIRAIQHLGDYNTRSTSKA</sequence>
<dbReference type="STRING" id="22663.A0A2I0KXI1"/>
<dbReference type="Pfam" id="PF03732">
    <property type="entry name" value="Retrotrans_gag"/>
    <property type="match status" value="1"/>
</dbReference>
<dbReference type="PANTHER" id="PTHR35046:SF18">
    <property type="entry name" value="RNA-DIRECTED DNA POLYMERASE"/>
    <property type="match status" value="1"/>
</dbReference>
<dbReference type="PANTHER" id="PTHR35046">
    <property type="entry name" value="ZINC KNUCKLE (CCHC-TYPE) FAMILY PROTEIN"/>
    <property type="match status" value="1"/>
</dbReference>
<comment type="caution">
    <text evidence="2">The sequence shown here is derived from an EMBL/GenBank/DDBJ whole genome shotgun (WGS) entry which is preliminary data.</text>
</comment>
<feature type="domain" description="Retrotransposon gag" evidence="1">
    <location>
        <begin position="138"/>
        <end position="232"/>
    </location>
</feature>
<evidence type="ECO:0000313" key="3">
    <source>
        <dbReference type="Proteomes" id="UP000233551"/>
    </source>
</evidence>
<keyword evidence="3" id="KW-1185">Reference proteome</keyword>
<proteinExistence type="predicted"/>